<protein>
    <submittedName>
        <fullName evidence="2">Uncharacterized protein</fullName>
    </submittedName>
</protein>
<dbReference type="AlphaFoldDB" id="A0A918N103"/>
<accession>A0A918N103</accession>
<feature type="chain" id="PRO_5036792177" evidence="1">
    <location>
        <begin position="20"/>
        <end position="120"/>
    </location>
</feature>
<dbReference type="RefSeq" id="WP_035087518.1">
    <property type="nucleotide sequence ID" value="NZ_BMWS01000003.1"/>
</dbReference>
<proteinExistence type="predicted"/>
<evidence type="ECO:0000256" key="1">
    <source>
        <dbReference type="SAM" id="SignalP"/>
    </source>
</evidence>
<sequence>MKKNILILVCCLSCCFCYAQDFTGIWEGDLEVQNTKIPLVFKIKKDSVYTSTMDSPDQGAKDVLVDVTTVKGSVVTFSIKNSGIFYEGKIENDSLISGTFKQGVAILPLDLIKKKINPKE</sequence>
<organism evidence="2 3">
    <name type="scientific">Aquimarina muelleri</name>
    <dbReference type="NCBI Taxonomy" id="279356"/>
    <lineage>
        <taxon>Bacteria</taxon>
        <taxon>Pseudomonadati</taxon>
        <taxon>Bacteroidota</taxon>
        <taxon>Flavobacteriia</taxon>
        <taxon>Flavobacteriales</taxon>
        <taxon>Flavobacteriaceae</taxon>
        <taxon>Aquimarina</taxon>
    </lineage>
</organism>
<evidence type="ECO:0000313" key="2">
    <source>
        <dbReference type="EMBL" id="GGX07066.1"/>
    </source>
</evidence>
<keyword evidence="1" id="KW-0732">Signal</keyword>
<name>A0A918N103_9FLAO</name>
<reference evidence="2 3" key="1">
    <citation type="journal article" date="2014" name="Int. J. Syst. Evol. Microbiol.">
        <title>Complete genome sequence of Corynebacterium casei LMG S-19264T (=DSM 44701T), isolated from a smear-ripened cheese.</title>
        <authorList>
            <consortium name="US DOE Joint Genome Institute (JGI-PGF)"/>
            <person name="Walter F."/>
            <person name="Albersmeier A."/>
            <person name="Kalinowski J."/>
            <person name="Ruckert C."/>
        </authorList>
    </citation>
    <scope>NUCLEOTIDE SEQUENCE [LARGE SCALE GENOMIC DNA]</scope>
    <source>
        <strain evidence="2 3">KCTC 12285</strain>
    </source>
</reference>
<comment type="caution">
    <text evidence="2">The sequence shown here is derived from an EMBL/GenBank/DDBJ whole genome shotgun (WGS) entry which is preliminary data.</text>
</comment>
<dbReference type="EMBL" id="BMWS01000003">
    <property type="protein sequence ID" value="GGX07066.1"/>
    <property type="molecule type" value="Genomic_DNA"/>
</dbReference>
<evidence type="ECO:0000313" key="3">
    <source>
        <dbReference type="Proteomes" id="UP000601108"/>
    </source>
</evidence>
<dbReference type="Proteomes" id="UP000601108">
    <property type="component" value="Unassembled WGS sequence"/>
</dbReference>
<keyword evidence="3" id="KW-1185">Reference proteome</keyword>
<feature type="signal peptide" evidence="1">
    <location>
        <begin position="1"/>
        <end position="19"/>
    </location>
</feature>
<gene>
    <name evidence="2" type="ORF">GCM10007384_05700</name>
</gene>